<reference evidence="1" key="1">
    <citation type="submission" date="2019-08" db="EMBL/GenBank/DDBJ databases">
        <authorList>
            <person name="Kucharzyk K."/>
            <person name="Murdoch R.W."/>
            <person name="Higgins S."/>
            <person name="Loffler F."/>
        </authorList>
    </citation>
    <scope>NUCLEOTIDE SEQUENCE</scope>
</reference>
<organism evidence="1">
    <name type="scientific">bioreactor metagenome</name>
    <dbReference type="NCBI Taxonomy" id="1076179"/>
    <lineage>
        <taxon>unclassified sequences</taxon>
        <taxon>metagenomes</taxon>
        <taxon>ecological metagenomes</taxon>
    </lineage>
</organism>
<accession>A0A644Y439</accession>
<protein>
    <submittedName>
        <fullName evidence="1">Uncharacterized protein</fullName>
    </submittedName>
</protein>
<dbReference type="Gene3D" id="1.10.150.240">
    <property type="entry name" value="Putative phosphatase, domain 2"/>
    <property type="match status" value="1"/>
</dbReference>
<proteinExistence type="predicted"/>
<dbReference type="InterPro" id="IPR036412">
    <property type="entry name" value="HAD-like_sf"/>
</dbReference>
<evidence type="ECO:0000313" key="1">
    <source>
        <dbReference type="EMBL" id="MPM22678.1"/>
    </source>
</evidence>
<dbReference type="Gene3D" id="3.40.50.1000">
    <property type="entry name" value="HAD superfamily/HAD-like"/>
    <property type="match status" value="1"/>
</dbReference>
<dbReference type="EMBL" id="VSSQ01003861">
    <property type="protein sequence ID" value="MPM22678.1"/>
    <property type="molecule type" value="Genomic_DNA"/>
</dbReference>
<dbReference type="SUPFAM" id="SSF56784">
    <property type="entry name" value="HAD-like"/>
    <property type="match status" value="1"/>
</dbReference>
<dbReference type="CDD" id="cd02603">
    <property type="entry name" value="HAD_sEH-N_like"/>
    <property type="match status" value="1"/>
</dbReference>
<dbReference type="InterPro" id="IPR023198">
    <property type="entry name" value="PGP-like_dom2"/>
</dbReference>
<dbReference type="SFLD" id="SFLDG01129">
    <property type="entry name" value="C1.5:_HAD__Beta-PGM__Phosphata"/>
    <property type="match status" value="1"/>
</dbReference>
<dbReference type="SFLD" id="SFLDS00003">
    <property type="entry name" value="Haloacid_Dehalogenase"/>
    <property type="match status" value="1"/>
</dbReference>
<dbReference type="PANTHER" id="PTHR43611:SF3">
    <property type="entry name" value="FLAVIN MONONUCLEOTIDE HYDROLASE 1, CHLOROPLATIC"/>
    <property type="match status" value="1"/>
</dbReference>
<dbReference type="InterPro" id="IPR023214">
    <property type="entry name" value="HAD_sf"/>
</dbReference>
<name>A0A644Y439_9ZZZZ</name>
<gene>
    <name evidence="1" type="ORF">SDC9_69136</name>
</gene>
<dbReference type="AlphaFoldDB" id="A0A644Y439"/>
<dbReference type="PANTHER" id="PTHR43611">
    <property type="entry name" value="ALPHA-D-GLUCOSE 1-PHOSPHATE PHOSPHATASE"/>
    <property type="match status" value="1"/>
</dbReference>
<dbReference type="Pfam" id="PF00702">
    <property type="entry name" value="Hydrolase"/>
    <property type="match status" value="1"/>
</dbReference>
<comment type="caution">
    <text evidence="1">The sequence shown here is derived from an EMBL/GenBank/DDBJ whole genome shotgun (WGS) entry which is preliminary data.</text>
</comment>
<sequence>MNTQISLIMVDMGGVLALHTDSTMEYSLLQEFGLGQYRNFGELDPSLPLLLQEHSKSVIDEQEMWRLFTEKTHIEVPSYEISLWGKYFCPTLDKAMVNLLRELKEKGYRIICATNTEPAHYAYHRKHNQYALFDAVYASCVMGHAKPERAFFTHILECEQVTGEQVFFIDDYLENCNAASEVSINVHHFQDAVTLRQTLNSMGIL</sequence>